<dbReference type="GO" id="GO:0016020">
    <property type="term" value="C:membrane"/>
    <property type="evidence" value="ECO:0007669"/>
    <property type="project" value="UniProtKB-SubCell"/>
</dbReference>
<reference evidence="9 10" key="1">
    <citation type="journal article" date="2005" name="Int. J. Syst. Evol. Microbiol.">
        <title>Halobacillus yeomjeoni sp. nov., isolated from a marine solar saltern in Korea.</title>
        <authorList>
            <person name="Yoon J.H."/>
            <person name="Kang S.J."/>
            <person name="Lee C.H."/>
            <person name="Oh H.W."/>
            <person name="Oh T.K."/>
        </authorList>
    </citation>
    <scope>NUCLEOTIDE SEQUENCE [LARGE SCALE GENOMIC DNA]</scope>
    <source>
        <strain evidence="9 10">KCTC 3957</strain>
    </source>
</reference>
<keyword evidence="5 7" id="KW-1133">Transmembrane helix</keyword>
<evidence type="ECO:0000313" key="10">
    <source>
        <dbReference type="Proteomes" id="UP000614490"/>
    </source>
</evidence>
<evidence type="ECO:0000256" key="6">
    <source>
        <dbReference type="ARBA" id="ARBA00023136"/>
    </source>
</evidence>
<proteinExistence type="inferred from homology"/>
<dbReference type="GO" id="GO:0008233">
    <property type="term" value="F:peptidase activity"/>
    <property type="evidence" value="ECO:0007669"/>
    <property type="project" value="UniProtKB-KW"/>
</dbReference>
<sequence length="153" mass="17426">MVVTFFILIFLVAPLSLLIHEMGHALTALLHQAEHSSITIGRGSKLFSVKLGRVKVHIRWVFFQGAQTLNERKNPFSLREKAWISIGGPLFNAIVAWFFIAMPFLSTSRTWMLFGLFNGYLALVNSIPFCFRGKKSDGYRFLEGFRWGSILRG</sequence>
<dbReference type="InterPro" id="IPR008915">
    <property type="entry name" value="Peptidase_M50"/>
</dbReference>
<evidence type="ECO:0000256" key="3">
    <source>
        <dbReference type="ARBA" id="ARBA00007931"/>
    </source>
</evidence>
<keyword evidence="9" id="KW-0378">Hydrolase</keyword>
<evidence type="ECO:0000256" key="5">
    <source>
        <dbReference type="ARBA" id="ARBA00022989"/>
    </source>
</evidence>
<evidence type="ECO:0000259" key="8">
    <source>
        <dbReference type="Pfam" id="PF02163"/>
    </source>
</evidence>
<feature type="transmembrane region" description="Helical" evidence="7">
    <location>
        <begin position="82"/>
        <end position="105"/>
    </location>
</feature>
<comment type="caution">
    <text evidence="9">The sequence shown here is derived from an EMBL/GenBank/DDBJ whole genome shotgun (WGS) entry which is preliminary data.</text>
</comment>
<keyword evidence="9" id="KW-0645">Protease</keyword>
<feature type="transmembrane region" description="Helical" evidence="7">
    <location>
        <begin position="6"/>
        <end position="30"/>
    </location>
</feature>
<feature type="transmembrane region" description="Helical" evidence="7">
    <location>
        <begin position="111"/>
        <end position="131"/>
    </location>
</feature>
<keyword evidence="4 7" id="KW-0812">Transmembrane</keyword>
<comment type="cofactor">
    <cofactor evidence="1">
        <name>Zn(2+)</name>
        <dbReference type="ChEBI" id="CHEBI:29105"/>
    </cofactor>
</comment>
<evidence type="ECO:0000313" key="9">
    <source>
        <dbReference type="EMBL" id="MBH0229645.1"/>
    </source>
</evidence>
<evidence type="ECO:0000256" key="7">
    <source>
        <dbReference type="SAM" id="Phobius"/>
    </source>
</evidence>
<organism evidence="9 10">
    <name type="scientific">Halobacillus yeomjeoni</name>
    <dbReference type="NCBI Taxonomy" id="311194"/>
    <lineage>
        <taxon>Bacteria</taxon>
        <taxon>Bacillati</taxon>
        <taxon>Bacillota</taxon>
        <taxon>Bacilli</taxon>
        <taxon>Bacillales</taxon>
        <taxon>Bacillaceae</taxon>
        <taxon>Halobacillus</taxon>
    </lineage>
</organism>
<evidence type="ECO:0000256" key="4">
    <source>
        <dbReference type="ARBA" id="ARBA00022692"/>
    </source>
</evidence>
<comment type="similarity">
    <text evidence="3">Belongs to the peptidase M50B family.</text>
</comment>
<dbReference type="GO" id="GO:0006508">
    <property type="term" value="P:proteolysis"/>
    <property type="evidence" value="ECO:0007669"/>
    <property type="project" value="UniProtKB-KW"/>
</dbReference>
<evidence type="ECO:0000256" key="2">
    <source>
        <dbReference type="ARBA" id="ARBA00004141"/>
    </source>
</evidence>
<keyword evidence="6 7" id="KW-0472">Membrane</keyword>
<protein>
    <submittedName>
        <fullName evidence="9">Site-2 protease family protein</fullName>
    </submittedName>
</protein>
<dbReference type="AlphaFoldDB" id="A0A931HU72"/>
<name>A0A931HU72_9BACI</name>
<evidence type="ECO:0000256" key="1">
    <source>
        <dbReference type="ARBA" id="ARBA00001947"/>
    </source>
</evidence>
<dbReference type="Proteomes" id="UP000614490">
    <property type="component" value="Unassembled WGS sequence"/>
</dbReference>
<feature type="domain" description="Peptidase M50" evidence="8">
    <location>
        <begin position="15"/>
        <end position="103"/>
    </location>
</feature>
<dbReference type="Pfam" id="PF02163">
    <property type="entry name" value="Peptidase_M50"/>
    <property type="match status" value="1"/>
</dbReference>
<accession>A0A931HU72</accession>
<gene>
    <name evidence="9" type="ORF">H0267_05390</name>
</gene>
<comment type="subcellular location">
    <subcellularLocation>
        <location evidence="2">Membrane</location>
        <topology evidence="2">Multi-pass membrane protein</topology>
    </subcellularLocation>
</comment>
<dbReference type="EMBL" id="JADZSC010000001">
    <property type="protein sequence ID" value="MBH0229645.1"/>
    <property type="molecule type" value="Genomic_DNA"/>
</dbReference>
<keyword evidence="10" id="KW-1185">Reference proteome</keyword>
<dbReference type="RefSeq" id="WP_197316242.1">
    <property type="nucleotide sequence ID" value="NZ_JADZSC010000001.1"/>
</dbReference>